<sequence>MLFKADGTVIVEAVGYNGDGCEAATEPYEKGLGHVKERTYKKEYLGKNTRNQAMIKNK</sequence>
<organism evidence="1 2">
    <name type="scientific">Paenibacillus taichungensis</name>
    <dbReference type="NCBI Taxonomy" id="484184"/>
    <lineage>
        <taxon>Bacteria</taxon>
        <taxon>Bacillati</taxon>
        <taxon>Bacillota</taxon>
        <taxon>Bacilli</taxon>
        <taxon>Bacillales</taxon>
        <taxon>Paenibacillaceae</taxon>
        <taxon>Paenibacillus</taxon>
    </lineage>
</organism>
<evidence type="ECO:0000313" key="2">
    <source>
        <dbReference type="Proteomes" id="UP000577724"/>
    </source>
</evidence>
<reference evidence="1 2" key="1">
    <citation type="submission" date="2020-05" db="EMBL/GenBank/DDBJ databases">
        <title>Genome Sequencing of Type Strains.</title>
        <authorList>
            <person name="Lemaire J.F."/>
            <person name="Inderbitzin P."/>
            <person name="Gregorio O.A."/>
            <person name="Collins S.B."/>
            <person name="Wespe N."/>
            <person name="Knight-Connoni V."/>
        </authorList>
    </citation>
    <scope>NUCLEOTIDE SEQUENCE [LARGE SCALE GENOMIC DNA]</scope>
    <source>
        <strain evidence="1 2">DSM 19942</strain>
    </source>
</reference>
<dbReference type="InterPro" id="IPR021375">
    <property type="entry name" value="DUF2997"/>
</dbReference>
<gene>
    <name evidence="1" type="ORF">HP548_02740</name>
</gene>
<evidence type="ECO:0000313" key="1">
    <source>
        <dbReference type="EMBL" id="NUU53013.1"/>
    </source>
</evidence>
<dbReference type="Proteomes" id="UP000577724">
    <property type="component" value="Unassembled WGS sequence"/>
</dbReference>
<comment type="caution">
    <text evidence="1">The sequence shown here is derived from an EMBL/GenBank/DDBJ whole genome shotgun (WGS) entry which is preliminary data.</text>
</comment>
<proteinExistence type="predicted"/>
<dbReference type="EMBL" id="JABMCC010000089">
    <property type="protein sequence ID" value="NUU53013.1"/>
    <property type="molecule type" value="Genomic_DNA"/>
</dbReference>
<dbReference type="Pfam" id="PF11211">
    <property type="entry name" value="DUF2997"/>
    <property type="match status" value="1"/>
</dbReference>
<protein>
    <submittedName>
        <fullName evidence="1">DUF2997 domain-containing protein</fullName>
    </submittedName>
</protein>
<keyword evidence="2" id="KW-1185">Reference proteome</keyword>
<accession>A0ABX2MDJ3</accession>
<name>A0ABX2MDJ3_9BACL</name>